<organism evidence="4 5">
    <name type="scientific">Faecalicatena acetigenes</name>
    <dbReference type="NCBI Taxonomy" id="2981790"/>
    <lineage>
        <taxon>Bacteria</taxon>
        <taxon>Bacillati</taxon>
        <taxon>Bacillota</taxon>
        <taxon>Clostridia</taxon>
        <taxon>Lachnospirales</taxon>
        <taxon>Lachnospiraceae</taxon>
        <taxon>Faecalicatena</taxon>
    </lineage>
</organism>
<dbReference type="SUPFAM" id="SSF46565">
    <property type="entry name" value="Chaperone J-domain"/>
    <property type="match status" value="1"/>
</dbReference>
<dbReference type="Gene3D" id="1.10.287.110">
    <property type="entry name" value="DnaJ domain"/>
    <property type="match status" value="1"/>
</dbReference>
<dbReference type="InterPro" id="IPR001623">
    <property type="entry name" value="DnaJ_domain"/>
</dbReference>
<dbReference type="RefSeq" id="WP_059066412.1">
    <property type="nucleotide sequence ID" value="NZ_JAOQJX010000006.1"/>
</dbReference>
<accession>A0ABT2TA54</accession>
<dbReference type="PANTHER" id="PTHR43096">
    <property type="entry name" value="DNAJ HOMOLOG 1, MITOCHONDRIAL-RELATED"/>
    <property type="match status" value="1"/>
</dbReference>
<keyword evidence="2" id="KW-0143">Chaperone</keyword>
<dbReference type="InterPro" id="IPR002939">
    <property type="entry name" value="DnaJ_C"/>
</dbReference>
<dbReference type="SUPFAM" id="SSF49493">
    <property type="entry name" value="HSP40/DnaJ peptide-binding domain"/>
    <property type="match status" value="2"/>
</dbReference>
<dbReference type="SMART" id="SM00271">
    <property type="entry name" value="DnaJ"/>
    <property type="match status" value="1"/>
</dbReference>
<evidence type="ECO:0000313" key="4">
    <source>
        <dbReference type="EMBL" id="MCU6747164.1"/>
    </source>
</evidence>
<dbReference type="EMBL" id="JAOQJX010000006">
    <property type="protein sequence ID" value="MCU6747164.1"/>
    <property type="molecule type" value="Genomic_DNA"/>
</dbReference>
<proteinExistence type="predicted"/>
<evidence type="ECO:0000259" key="3">
    <source>
        <dbReference type="PROSITE" id="PS50076"/>
    </source>
</evidence>
<name>A0ABT2TA54_9FIRM</name>
<dbReference type="CDD" id="cd06257">
    <property type="entry name" value="DnaJ"/>
    <property type="match status" value="1"/>
</dbReference>
<dbReference type="Proteomes" id="UP001652394">
    <property type="component" value="Unassembled WGS sequence"/>
</dbReference>
<dbReference type="Pfam" id="PF01556">
    <property type="entry name" value="DnaJ_C"/>
    <property type="match status" value="1"/>
</dbReference>
<dbReference type="CDD" id="cd10747">
    <property type="entry name" value="DnaJ_C"/>
    <property type="match status" value="1"/>
</dbReference>
<gene>
    <name evidence="4" type="ORF">OCV51_05780</name>
</gene>
<dbReference type="InterPro" id="IPR008971">
    <property type="entry name" value="HSP40/DnaJ_pept-bd"/>
</dbReference>
<feature type="domain" description="J" evidence="3">
    <location>
        <begin position="6"/>
        <end position="71"/>
    </location>
</feature>
<keyword evidence="1" id="KW-0235">DNA replication</keyword>
<evidence type="ECO:0000256" key="2">
    <source>
        <dbReference type="ARBA" id="ARBA00023186"/>
    </source>
</evidence>
<comment type="caution">
    <text evidence="4">The sequence shown here is derived from an EMBL/GenBank/DDBJ whole genome shotgun (WGS) entry which is preliminary data.</text>
</comment>
<evidence type="ECO:0000256" key="1">
    <source>
        <dbReference type="ARBA" id="ARBA00022705"/>
    </source>
</evidence>
<keyword evidence="5" id="KW-1185">Reference proteome</keyword>
<dbReference type="Gene3D" id="2.60.260.20">
    <property type="entry name" value="Urease metallochaperone UreE, N-terminal domain"/>
    <property type="match status" value="2"/>
</dbReference>
<dbReference type="PROSITE" id="PS50076">
    <property type="entry name" value="DNAJ_2"/>
    <property type="match status" value="1"/>
</dbReference>
<dbReference type="Pfam" id="PF00226">
    <property type="entry name" value="DnaJ"/>
    <property type="match status" value="1"/>
</dbReference>
<reference evidence="4 5" key="1">
    <citation type="journal article" date="2021" name="ISME Commun">
        <title>Automated analysis of genomic sequences facilitates high-throughput and comprehensive description of bacteria.</title>
        <authorList>
            <person name="Hitch T.C.A."/>
        </authorList>
    </citation>
    <scope>NUCLEOTIDE SEQUENCE [LARGE SCALE GENOMIC DNA]</scope>
    <source>
        <strain evidence="4 5">H2_18</strain>
    </source>
</reference>
<evidence type="ECO:0000313" key="5">
    <source>
        <dbReference type="Proteomes" id="UP001652394"/>
    </source>
</evidence>
<dbReference type="PRINTS" id="PR00625">
    <property type="entry name" value="JDOMAIN"/>
</dbReference>
<dbReference type="PANTHER" id="PTHR43096:SF48">
    <property type="entry name" value="CHAPERONE PROTEIN DNAJ"/>
    <property type="match status" value="1"/>
</dbReference>
<sequence length="334" mass="36911">MAEKRDYYAVLGIARNADENEIKKAYRKLAKKYHPDTNTGNVQAEEKFKEVTEAYTVLSDKEKRTLYDRFGHAAFDGSGNPSENGGFYGGENFGGGRGFRGQSGNYQEYHFESGDMEDLFGDLFGDMFGAGKTNTQGSDFYDFSGRAFSKRGSDVQTEVEVTFEEAVFGCDKLVHLQEENGKRQSLKVHIPAGIDTGKTIRLRGKGRKGVGTGQPGDLLMKVKVGGKPGFRREGMDVYTSVSIPFTTAVFGGEAEVRTLNGKVRCKIQAGIQSGTKIRLRGKGIVSMKQPQVYGDMYVTVQIQVPVDLNREARQKLKEFEAAYRSQETKKTSAA</sequence>
<dbReference type="InterPro" id="IPR036869">
    <property type="entry name" value="J_dom_sf"/>
</dbReference>
<protein>
    <submittedName>
        <fullName evidence="4">DnaJ domain-containing protein</fullName>
    </submittedName>
</protein>